<proteinExistence type="predicted"/>
<keyword evidence="1 2" id="KW-0694">RNA-binding</keyword>
<evidence type="ECO:0000256" key="3">
    <source>
        <dbReference type="SAM" id="MobiDB-lite"/>
    </source>
</evidence>
<dbReference type="SUPFAM" id="SSF54928">
    <property type="entry name" value="RNA-binding domain, RBD"/>
    <property type="match status" value="1"/>
</dbReference>
<dbReference type="EMBL" id="CP092865">
    <property type="protein sequence ID" value="UYV64536.1"/>
    <property type="molecule type" value="Genomic_DNA"/>
</dbReference>
<dbReference type="Gene3D" id="3.30.70.330">
    <property type="match status" value="2"/>
</dbReference>
<dbReference type="Pfam" id="PF00076">
    <property type="entry name" value="RRM_1"/>
    <property type="match status" value="2"/>
</dbReference>
<keyword evidence="6" id="KW-1185">Reference proteome</keyword>
<dbReference type="InterPro" id="IPR000504">
    <property type="entry name" value="RRM_dom"/>
</dbReference>
<organism evidence="5 6">
    <name type="scientific">Cordylochernes scorpioides</name>
    <dbReference type="NCBI Taxonomy" id="51811"/>
    <lineage>
        <taxon>Eukaryota</taxon>
        <taxon>Metazoa</taxon>
        <taxon>Ecdysozoa</taxon>
        <taxon>Arthropoda</taxon>
        <taxon>Chelicerata</taxon>
        <taxon>Arachnida</taxon>
        <taxon>Pseudoscorpiones</taxon>
        <taxon>Cheliferoidea</taxon>
        <taxon>Chernetidae</taxon>
        <taxon>Cordylochernes</taxon>
    </lineage>
</organism>
<gene>
    <name evidence="5" type="ORF">LAZ67_3001131</name>
</gene>
<evidence type="ECO:0000313" key="5">
    <source>
        <dbReference type="EMBL" id="UYV64536.1"/>
    </source>
</evidence>
<evidence type="ECO:0000256" key="2">
    <source>
        <dbReference type="PROSITE-ProRule" id="PRU00176"/>
    </source>
</evidence>
<dbReference type="CDD" id="cd12246">
    <property type="entry name" value="RRM1_U1A_like"/>
    <property type="match status" value="1"/>
</dbReference>
<reference evidence="5 6" key="1">
    <citation type="submission" date="2022-01" db="EMBL/GenBank/DDBJ databases">
        <title>A chromosomal length assembly of Cordylochernes scorpioides.</title>
        <authorList>
            <person name="Zeh D."/>
            <person name="Zeh J."/>
        </authorList>
    </citation>
    <scope>NUCLEOTIDE SEQUENCE [LARGE SCALE GENOMIC DNA]</scope>
    <source>
        <strain evidence="5">IN4F17</strain>
        <tissue evidence="5">Whole Body</tissue>
    </source>
</reference>
<name>A0ABY6K6N6_9ARAC</name>
<feature type="region of interest" description="Disordered" evidence="3">
    <location>
        <begin position="97"/>
        <end position="130"/>
    </location>
</feature>
<dbReference type="PANTHER" id="PTHR10501">
    <property type="entry name" value="U1 SMALL NUCLEAR RIBONUCLEOPROTEIN A/U2 SMALL NUCLEAR RIBONUCLEOPROTEIN B"/>
    <property type="match status" value="1"/>
</dbReference>
<evidence type="ECO:0000259" key="4">
    <source>
        <dbReference type="PROSITE" id="PS50102"/>
    </source>
</evidence>
<feature type="domain" description="RRM" evidence="4">
    <location>
        <begin position="8"/>
        <end position="87"/>
    </location>
</feature>
<sequence length="236" mass="26211">MLELTPNHSIYINNLNEKVKIPELKTSLKAIFAQFGPIMDIYAHNSLKRRGQAFIAFTDIGSAANAMQSMQGFPFYGKPMRIQFAKGDSDCVSKMKGTYLERPKKPKPKPMENKKLKKKAAKEQARQTSQVLPQPMAAAPHYAPTAASGGANNISLEQPPNQILFVTNIPSETHEGMLLVLFQQFHGFREVRPVPGRHDIAFVEFETEAQAAGAKESLDGFKMSPTGSIKIYFAKK</sequence>
<dbReference type="PROSITE" id="PS50102">
    <property type="entry name" value="RRM"/>
    <property type="match status" value="2"/>
</dbReference>
<dbReference type="SMART" id="SM00360">
    <property type="entry name" value="RRM"/>
    <property type="match status" value="2"/>
</dbReference>
<feature type="compositionally biased region" description="Basic and acidic residues" evidence="3">
    <location>
        <begin position="97"/>
        <end position="114"/>
    </location>
</feature>
<dbReference type="InterPro" id="IPR012677">
    <property type="entry name" value="Nucleotide-bd_a/b_plait_sf"/>
</dbReference>
<evidence type="ECO:0000313" key="6">
    <source>
        <dbReference type="Proteomes" id="UP001235939"/>
    </source>
</evidence>
<protein>
    <submittedName>
        <fullName evidence="5">SNRPA</fullName>
    </submittedName>
</protein>
<dbReference type="Proteomes" id="UP001235939">
    <property type="component" value="Chromosome 03"/>
</dbReference>
<feature type="domain" description="RRM" evidence="4">
    <location>
        <begin position="162"/>
        <end position="236"/>
    </location>
</feature>
<accession>A0ABY6K6N6</accession>
<dbReference type="InterPro" id="IPR035979">
    <property type="entry name" value="RBD_domain_sf"/>
</dbReference>
<evidence type="ECO:0000256" key="1">
    <source>
        <dbReference type="ARBA" id="ARBA00022884"/>
    </source>
</evidence>